<evidence type="ECO:0000256" key="9">
    <source>
        <dbReference type="SAM" id="MobiDB-lite"/>
    </source>
</evidence>
<dbReference type="Gene3D" id="3.40.1190.10">
    <property type="entry name" value="Mur-like, catalytic domain"/>
    <property type="match status" value="1"/>
</dbReference>
<evidence type="ECO:0000259" key="10">
    <source>
        <dbReference type="Pfam" id="PF02875"/>
    </source>
</evidence>
<dbReference type="PANTHER" id="PTHR43692">
    <property type="entry name" value="UDP-N-ACETYLMURAMOYLALANINE--D-GLUTAMATE LIGASE"/>
    <property type="match status" value="1"/>
</dbReference>
<keyword evidence="7 8" id="KW-0133">Cell shape</keyword>
<dbReference type="SUPFAM" id="SSF53244">
    <property type="entry name" value="MurD-like peptide ligases, peptide-binding domain"/>
    <property type="match status" value="1"/>
</dbReference>
<dbReference type="NCBIfam" id="TIGR01087">
    <property type="entry name" value="murD"/>
    <property type="match status" value="1"/>
</dbReference>
<evidence type="ECO:0000256" key="7">
    <source>
        <dbReference type="HAMAP-Rule" id="MF_00639"/>
    </source>
</evidence>
<comment type="function">
    <text evidence="7 8">Cell wall formation. Catalyzes the addition of glutamate to the nucleotide precursor UDP-N-acetylmuramoyl-L-alanine (UMA).</text>
</comment>
<sequence length="522" mass="54540">MGVEAVSEKTPDVLSELPPERQITGLPGGAGTESVIAIIGWGRSGQACARVLSARGLRVAAWDQKSSDVIVDGVELTVEPDLQLLADSVMAAEPGLIVVSPGIPQHTPIFEAASAASIPLIGEVELAWRLQEAGEHAGRPWLCVTGTNGKTTTVGMLGSILRAAGENVLEVGNIGTPIVEAVNSDATVFAVELSSFQLYTTSTLSPEASVCLNVDADHVDWHGSVSAYAAAKARIYENTQIACVYPSEDRAVERMVANADVIEGARAIGITLGTPAVSQIGLVEGALVDRAFVPNRQKEAAFLADLTDLTVGFGPQLTPAVVADALAAAALARAHGVEAEAVAQGLRNYQPAGHRRALVAYAADMAWINDSKATNAHAAVASLVGIPKGTAIWIAGGDTKGQDLNECVAQVADRLRGVVLIGEDRSVLRDALTSQAPHIPVVEVDGHEDWMFSVVNEAVALSRPGDTVVLAPAAASWDQFASYSERGEAFVDAVRRLAEQWQETQTTQHDLPDGEPGGGQDS</sequence>
<keyword evidence="3 7" id="KW-0963">Cytoplasm</keyword>
<keyword evidence="7 8" id="KW-0131">Cell cycle</keyword>
<evidence type="ECO:0000256" key="6">
    <source>
        <dbReference type="ARBA" id="ARBA00022840"/>
    </source>
</evidence>
<dbReference type="OrthoDB" id="9809796at2"/>
<keyword evidence="13" id="KW-1185">Reference proteome</keyword>
<dbReference type="SUPFAM" id="SSF53623">
    <property type="entry name" value="MurD-like peptide ligases, catalytic domain"/>
    <property type="match status" value="1"/>
</dbReference>
<feature type="domain" description="Mur ligase C-terminal" evidence="10">
    <location>
        <begin position="355"/>
        <end position="473"/>
    </location>
</feature>
<evidence type="ECO:0000256" key="4">
    <source>
        <dbReference type="ARBA" id="ARBA00022598"/>
    </source>
</evidence>
<evidence type="ECO:0000256" key="8">
    <source>
        <dbReference type="RuleBase" id="RU003664"/>
    </source>
</evidence>
<evidence type="ECO:0000256" key="1">
    <source>
        <dbReference type="ARBA" id="ARBA00004496"/>
    </source>
</evidence>
<dbReference type="GO" id="GO:0071555">
    <property type="term" value="P:cell wall organization"/>
    <property type="evidence" value="ECO:0007669"/>
    <property type="project" value="UniProtKB-KW"/>
</dbReference>
<dbReference type="Pfam" id="PF21799">
    <property type="entry name" value="MurD-like_N"/>
    <property type="match status" value="1"/>
</dbReference>
<dbReference type="UniPathway" id="UPA00219"/>
<gene>
    <name evidence="7 12" type="primary">murD</name>
    <name evidence="12" type="ORF">EII11_01850</name>
</gene>
<dbReference type="InterPro" id="IPR036565">
    <property type="entry name" value="Mur-like_cat_sf"/>
</dbReference>
<evidence type="ECO:0000313" key="12">
    <source>
        <dbReference type="EMBL" id="RRC96408.1"/>
    </source>
</evidence>
<dbReference type="HAMAP" id="MF_00639">
    <property type="entry name" value="MurD"/>
    <property type="match status" value="1"/>
</dbReference>
<evidence type="ECO:0000313" key="13">
    <source>
        <dbReference type="Proteomes" id="UP000280444"/>
    </source>
</evidence>
<name>A0A3P1SGX6_9ACTO</name>
<dbReference type="EC" id="6.3.2.9" evidence="7 8"/>
<feature type="region of interest" description="Disordered" evidence="9">
    <location>
        <begin position="501"/>
        <end position="522"/>
    </location>
</feature>
<dbReference type="InterPro" id="IPR036615">
    <property type="entry name" value="Mur_ligase_C_dom_sf"/>
</dbReference>
<comment type="catalytic activity">
    <reaction evidence="7 8">
        <text>UDP-N-acetyl-alpha-D-muramoyl-L-alanine + D-glutamate + ATP = UDP-N-acetyl-alpha-D-muramoyl-L-alanyl-D-glutamate + ADP + phosphate + H(+)</text>
        <dbReference type="Rhea" id="RHEA:16429"/>
        <dbReference type="ChEBI" id="CHEBI:15378"/>
        <dbReference type="ChEBI" id="CHEBI:29986"/>
        <dbReference type="ChEBI" id="CHEBI:30616"/>
        <dbReference type="ChEBI" id="CHEBI:43474"/>
        <dbReference type="ChEBI" id="CHEBI:83898"/>
        <dbReference type="ChEBI" id="CHEBI:83900"/>
        <dbReference type="ChEBI" id="CHEBI:456216"/>
        <dbReference type="EC" id="6.3.2.9"/>
    </reaction>
</comment>
<keyword evidence="6 7" id="KW-0067">ATP-binding</keyword>
<dbReference type="Pfam" id="PF02875">
    <property type="entry name" value="Mur_ligase_C"/>
    <property type="match status" value="1"/>
</dbReference>
<evidence type="ECO:0000256" key="5">
    <source>
        <dbReference type="ARBA" id="ARBA00022741"/>
    </source>
</evidence>
<keyword evidence="5 7" id="KW-0547">Nucleotide-binding</keyword>
<dbReference type="InterPro" id="IPR004101">
    <property type="entry name" value="Mur_ligase_C"/>
</dbReference>
<comment type="pathway">
    <text evidence="2 7 8">Cell wall biogenesis; peptidoglycan biosynthesis.</text>
</comment>
<evidence type="ECO:0000256" key="2">
    <source>
        <dbReference type="ARBA" id="ARBA00004752"/>
    </source>
</evidence>
<accession>A0A3P1SGX6</accession>
<comment type="caution">
    <text evidence="12">The sequence shown here is derived from an EMBL/GenBank/DDBJ whole genome shotgun (WGS) entry which is preliminary data.</text>
</comment>
<dbReference type="Gene3D" id="3.90.190.20">
    <property type="entry name" value="Mur ligase, C-terminal domain"/>
    <property type="match status" value="1"/>
</dbReference>
<comment type="subcellular location">
    <subcellularLocation>
        <location evidence="1 7 8">Cytoplasm</location>
    </subcellularLocation>
</comment>
<dbReference type="Proteomes" id="UP000280444">
    <property type="component" value="Unassembled WGS sequence"/>
</dbReference>
<dbReference type="GO" id="GO:0009252">
    <property type="term" value="P:peptidoglycan biosynthetic process"/>
    <property type="evidence" value="ECO:0007669"/>
    <property type="project" value="UniProtKB-UniRule"/>
</dbReference>
<keyword evidence="4 7" id="KW-0436">Ligase</keyword>
<dbReference type="GO" id="GO:0005737">
    <property type="term" value="C:cytoplasm"/>
    <property type="evidence" value="ECO:0007669"/>
    <property type="project" value="UniProtKB-SubCell"/>
</dbReference>
<dbReference type="SUPFAM" id="SSF51984">
    <property type="entry name" value="MurCD N-terminal domain"/>
    <property type="match status" value="1"/>
</dbReference>
<evidence type="ECO:0000256" key="3">
    <source>
        <dbReference type="ARBA" id="ARBA00022490"/>
    </source>
</evidence>
<feature type="domain" description="Mur ligase central" evidence="11">
    <location>
        <begin position="144"/>
        <end position="258"/>
    </location>
</feature>
<feature type="binding site" evidence="7">
    <location>
        <begin position="146"/>
        <end position="152"/>
    </location>
    <ligand>
        <name>ATP</name>
        <dbReference type="ChEBI" id="CHEBI:30616"/>
    </ligand>
</feature>
<protein>
    <recommendedName>
        <fullName evidence="7 8">UDP-N-acetylmuramoylalanine--D-glutamate ligase</fullName>
        <ecNumber evidence="7 8">6.3.2.9</ecNumber>
    </recommendedName>
    <alternativeName>
        <fullName evidence="7">D-glutamic acid-adding enzyme</fullName>
    </alternativeName>
    <alternativeName>
        <fullName evidence="7">UDP-N-acetylmuramoyl-L-alanyl-D-glutamate synthetase</fullName>
    </alternativeName>
</protein>
<dbReference type="GO" id="GO:0008764">
    <property type="term" value="F:UDP-N-acetylmuramoylalanine-D-glutamate ligase activity"/>
    <property type="evidence" value="ECO:0007669"/>
    <property type="project" value="UniProtKB-UniRule"/>
</dbReference>
<comment type="similarity">
    <text evidence="7">Belongs to the MurCDEF family.</text>
</comment>
<reference evidence="12 13" key="1">
    <citation type="submission" date="2018-11" db="EMBL/GenBank/DDBJ databases">
        <title>Genomes From Bacteria Associated with the Canine Oral Cavity: a Test Case for Automated Genome-Based Taxonomic Assignment.</title>
        <authorList>
            <person name="Coil D.A."/>
            <person name="Jospin G."/>
            <person name="Darling A.E."/>
            <person name="Wallis C."/>
            <person name="Davis I.J."/>
            <person name="Harris S."/>
            <person name="Eisen J.A."/>
            <person name="Holcombe L.J."/>
            <person name="O'Flynn C."/>
        </authorList>
    </citation>
    <scope>NUCLEOTIDE SEQUENCE [LARGE SCALE GENOMIC DNA]</scope>
    <source>
        <strain evidence="12 13">OH770</strain>
    </source>
</reference>
<organism evidence="12 13">
    <name type="scientific">Schaalia canis</name>
    <dbReference type="NCBI Taxonomy" id="100469"/>
    <lineage>
        <taxon>Bacteria</taxon>
        <taxon>Bacillati</taxon>
        <taxon>Actinomycetota</taxon>
        <taxon>Actinomycetes</taxon>
        <taxon>Actinomycetales</taxon>
        <taxon>Actinomycetaceae</taxon>
        <taxon>Schaalia</taxon>
    </lineage>
</organism>
<keyword evidence="7 8" id="KW-0573">Peptidoglycan synthesis</keyword>
<dbReference type="Pfam" id="PF08245">
    <property type="entry name" value="Mur_ligase_M"/>
    <property type="match status" value="1"/>
</dbReference>
<dbReference type="GO" id="GO:0051301">
    <property type="term" value="P:cell division"/>
    <property type="evidence" value="ECO:0007669"/>
    <property type="project" value="UniProtKB-KW"/>
</dbReference>
<dbReference type="GO" id="GO:0005524">
    <property type="term" value="F:ATP binding"/>
    <property type="evidence" value="ECO:0007669"/>
    <property type="project" value="UniProtKB-UniRule"/>
</dbReference>
<dbReference type="InterPro" id="IPR005762">
    <property type="entry name" value="MurD"/>
</dbReference>
<proteinExistence type="inferred from homology"/>
<dbReference type="Gene3D" id="3.40.50.720">
    <property type="entry name" value="NAD(P)-binding Rossmann-like Domain"/>
    <property type="match status" value="1"/>
</dbReference>
<keyword evidence="7 8" id="KW-0132">Cell division</keyword>
<dbReference type="PANTHER" id="PTHR43692:SF1">
    <property type="entry name" value="UDP-N-ACETYLMURAMOYLALANINE--D-GLUTAMATE LIGASE"/>
    <property type="match status" value="1"/>
</dbReference>
<dbReference type="EMBL" id="RQZF01000001">
    <property type="protein sequence ID" value="RRC96408.1"/>
    <property type="molecule type" value="Genomic_DNA"/>
</dbReference>
<dbReference type="GO" id="GO:0008360">
    <property type="term" value="P:regulation of cell shape"/>
    <property type="evidence" value="ECO:0007669"/>
    <property type="project" value="UniProtKB-KW"/>
</dbReference>
<keyword evidence="7 8" id="KW-0961">Cell wall biogenesis/degradation</keyword>
<dbReference type="AlphaFoldDB" id="A0A3P1SGX6"/>
<dbReference type="InterPro" id="IPR013221">
    <property type="entry name" value="Mur_ligase_cen"/>
</dbReference>
<evidence type="ECO:0000259" key="11">
    <source>
        <dbReference type="Pfam" id="PF08245"/>
    </source>
</evidence>